<sequence length="386" mass="42789">MIRKQNSAVKGGAIDVPTLPKVSVTRAVVTEATNPISKADGAESAPVNSTQVATPDINHGAKNSQHMTTSAGTLPIPSIPAVKPKKVRKPFMLYKSRPVQANTMTSKGNLSILGRLLAEFGFDRNTAPWNMMTGPVLAVRLRRMQLAYVAKLAAAQAAGEANPDPEITELDSMSQEEIDKRRAASQVVSRLLAMGTTNAVPRSRKRNRDQRDNGVEDVEEDMAGLSARKKVKVVQPQRQIQRCKKRTKHIQPEYSLLVQKLRSIQRAALYDISRELSDGDSDMSSSEDELPLTVRCDEHLNPFISRKAQWLVRDILNLRRMISENPNVPTDVFSVRHQAVSLFRKRMENLKSEIVNELGGKDSEREEEAIALVNGFFACGFPEGEI</sequence>
<reference evidence="2" key="1">
    <citation type="journal article" date="2020" name="Stud. Mycol.">
        <title>101 Dothideomycetes genomes: a test case for predicting lifestyles and emergence of pathogens.</title>
        <authorList>
            <person name="Haridas S."/>
            <person name="Albert R."/>
            <person name="Binder M."/>
            <person name="Bloem J."/>
            <person name="Labutti K."/>
            <person name="Salamov A."/>
            <person name="Andreopoulos B."/>
            <person name="Baker S."/>
            <person name="Barry K."/>
            <person name="Bills G."/>
            <person name="Bluhm B."/>
            <person name="Cannon C."/>
            <person name="Castanera R."/>
            <person name="Culley D."/>
            <person name="Daum C."/>
            <person name="Ezra D."/>
            <person name="Gonzalez J."/>
            <person name="Henrissat B."/>
            <person name="Kuo A."/>
            <person name="Liang C."/>
            <person name="Lipzen A."/>
            <person name="Lutzoni F."/>
            <person name="Magnuson J."/>
            <person name="Mondo S."/>
            <person name="Nolan M."/>
            <person name="Ohm R."/>
            <person name="Pangilinan J."/>
            <person name="Park H.-J."/>
            <person name="Ramirez L."/>
            <person name="Alfaro M."/>
            <person name="Sun H."/>
            <person name="Tritt A."/>
            <person name="Yoshinaga Y."/>
            <person name="Zwiers L.-H."/>
            <person name="Turgeon B."/>
            <person name="Goodwin S."/>
            <person name="Spatafora J."/>
            <person name="Crous P."/>
            <person name="Grigoriev I."/>
        </authorList>
    </citation>
    <scope>NUCLEOTIDE SEQUENCE</scope>
    <source>
        <strain evidence="2">CBS 279.74</strain>
    </source>
</reference>
<organism evidence="2 3">
    <name type="scientific">Pleomassaria siparia CBS 279.74</name>
    <dbReference type="NCBI Taxonomy" id="1314801"/>
    <lineage>
        <taxon>Eukaryota</taxon>
        <taxon>Fungi</taxon>
        <taxon>Dikarya</taxon>
        <taxon>Ascomycota</taxon>
        <taxon>Pezizomycotina</taxon>
        <taxon>Dothideomycetes</taxon>
        <taxon>Pleosporomycetidae</taxon>
        <taxon>Pleosporales</taxon>
        <taxon>Pleomassariaceae</taxon>
        <taxon>Pleomassaria</taxon>
    </lineage>
</organism>
<gene>
    <name evidence="2" type="ORF">K504DRAFT_491616</name>
</gene>
<protein>
    <submittedName>
        <fullName evidence="2">Uncharacterized protein</fullName>
    </submittedName>
</protein>
<evidence type="ECO:0000313" key="3">
    <source>
        <dbReference type="Proteomes" id="UP000799428"/>
    </source>
</evidence>
<name>A0A6G1K7Y1_9PLEO</name>
<evidence type="ECO:0000256" key="1">
    <source>
        <dbReference type="SAM" id="MobiDB-lite"/>
    </source>
</evidence>
<dbReference type="EMBL" id="MU005771">
    <property type="protein sequence ID" value="KAF2708996.1"/>
    <property type="molecule type" value="Genomic_DNA"/>
</dbReference>
<evidence type="ECO:0000313" key="2">
    <source>
        <dbReference type="EMBL" id="KAF2708996.1"/>
    </source>
</evidence>
<accession>A0A6G1K7Y1</accession>
<dbReference type="Proteomes" id="UP000799428">
    <property type="component" value="Unassembled WGS sequence"/>
</dbReference>
<feature type="region of interest" description="Disordered" evidence="1">
    <location>
        <begin position="195"/>
        <end position="222"/>
    </location>
</feature>
<dbReference type="AlphaFoldDB" id="A0A6G1K7Y1"/>
<keyword evidence="3" id="KW-1185">Reference proteome</keyword>
<proteinExistence type="predicted"/>